<sequence>MTTVVVAAVGAGLVLAGILQGLFGALQGSFWLNAAACVVTIAAIAATVTGFAGLLGPAGVGLGAAFTMLFANPLSAVAIPVEFLLQPWGAIGQWLPPGAAATLLRSLSYFPDAATAGQWTVLLLWAAAGLALTLVDLPARRLRAGQTAAEHPLTV</sequence>
<protein>
    <recommendedName>
        <fullName evidence="4">ABC transporter permease</fullName>
    </recommendedName>
</protein>
<evidence type="ECO:0000256" key="1">
    <source>
        <dbReference type="SAM" id="Phobius"/>
    </source>
</evidence>
<keyword evidence="1" id="KW-0812">Transmembrane</keyword>
<feature type="transmembrane region" description="Helical" evidence="1">
    <location>
        <begin position="30"/>
        <end position="55"/>
    </location>
</feature>
<keyword evidence="3" id="KW-1185">Reference proteome</keyword>
<organism evidence="2 3">
    <name type="scientific">Microbacterium schleiferi</name>
    <dbReference type="NCBI Taxonomy" id="69362"/>
    <lineage>
        <taxon>Bacteria</taxon>
        <taxon>Bacillati</taxon>
        <taxon>Actinomycetota</taxon>
        <taxon>Actinomycetes</taxon>
        <taxon>Micrococcales</taxon>
        <taxon>Microbacteriaceae</taxon>
        <taxon>Microbacterium</taxon>
    </lineage>
</organism>
<reference evidence="2 3" key="1">
    <citation type="submission" date="2024-01" db="EMBL/GenBank/DDBJ databases">
        <title>the genome sequence of strain Microbacterium schleiferi NBRC 15075.</title>
        <authorList>
            <person name="Ding Y."/>
            <person name="Zhang G."/>
        </authorList>
    </citation>
    <scope>NUCLEOTIDE SEQUENCE [LARGE SCALE GENOMIC DNA]</scope>
    <source>
        <strain evidence="2 3">NBRC 15075</strain>
    </source>
</reference>
<evidence type="ECO:0000313" key="3">
    <source>
        <dbReference type="Proteomes" id="UP001351900"/>
    </source>
</evidence>
<evidence type="ECO:0008006" key="4">
    <source>
        <dbReference type="Google" id="ProtNLM"/>
    </source>
</evidence>
<dbReference type="Proteomes" id="UP001351900">
    <property type="component" value="Unassembled WGS sequence"/>
</dbReference>
<comment type="caution">
    <text evidence="2">The sequence shown here is derived from an EMBL/GenBank/DDBJ whole genome shotgun (WGS) entry which is preliminary data.</text>
</comment>
<keyword evidence="1" id="KW-0472">Membrane</keyword>
<evidence type="ECO:0000313" key="2">
    <source>
        <dbReference type="EMBL" id="MEF2255649.1"/>
    </source>
</evidence>
<accession>A0ABU7V7J6</accession>
<name>A0ABU7V7J6_9MICO</name>
<dbReference type="EMBL" id="JAZHOV010000006">
    <property type="protein sequence ID" value="MEF2255649.1"/>
    <property type="molecule type" value="Genomic_DNA"/>
</dbReference>
<gene>
    <name evidence="2" type="ORF">V2V91_10975</name>
</gene>
<keyword evidence="1" id="KW-1133">Transmembrane helix</keyword>
<dbReference type="RefSeq" id="WP_331791866.1">
    <property type="nucleotide sequence ID" value="NZ_BAAAUO010000001.1"/>
</dbReference>
<proteinExistence type="predicted"/>
<feature type="transmembrane region" description="Helical" evidence="1">
    <location>
        <begin position="116"/>
        <end position="135"/>
    </location>
</feature>